<dbReference type="SUPFAM" id="SSF64268">
    <property type="entry name" value="PX domain"/>
    <property type="match status" value="1"/>
</dbReference>
<sequence length="345" mass="37703">MRVTAQLVRPFTYCIHKRASGVLRGSGRRFASGCTPITETSTARMESLTRIVTNTLRNPGGVTKLWSFSLADPSQGRRERPHKLVLRHNKLSGTRFVVLDGIEVPGTRGTTSLLNAVEILFKVDDATATVSITPDLGAGGFIYSCRVGARLLTEQADVLEVSDMGSSLPHMEDVGGAANGSGNGHEAGRVPVRVMVPEFRTQSSEGKLIVHYKVVCTLSGAGRAGGKEGGREGGEEGGKEGEVVVFRRYRDFDKLDRLVRSAFAGSHLLSSLPSLPIKVLNPFADQSDPLFIEHRRQELEVYLQRLIRMPKASHNPDLLRFFSLHPVTGQPLDPGDLNLHVELRF</sequence>
<gene>
    <name evidence="2" type="ORF">Naga_100260g2</name>
</gene>
<dbReference type="Gene3D" id="3.30.1520.10">
    <property type="entry name" value="Phox-like domain"/>
    <property type="match status" value="1"/>
</dbReference>
<dbReference type="Proteomes" id="UP000019335">
    <property type="component" value="Chromosome 13"/>
</dbReference>
<dbReference type="CDD" id="cd06093">
    <property type="entry name" value="PX_domain"/>
    <property type="match status" value="1"/>
</dbReference>
<dbReference type="PANTHER" id="PTHR22775:SF3">
    <property type="entry name" value="SORTING NEXIN-13"/>
    <property type="match status" value="1"/>
</dbReference>
<dbReference type="SMART" id="SM00312">
    <property type="entry name" value="PX"/>
    <property type="match status" value="1"/>
</dbReference>
<accession>W7TEE7</accession>
<dbReference type="InterPro" id="IPR036871">
    <property type="entry name" value="PX_dom_sf"/>
</dbReference>
<feature type="domain" description="PX" evidence="1">
    <location>
        <begin position="190"/>
        <end position="329"/>
    </location>
</feature>
<organism evidence="2 3">
    <name type="scientific">Nannochloropsis gaditana</name>
    <dbReference type="NCBI Taxonomy" id="72520"/>
    <lineage>
        <taxon>Eukaryota</taxon>
        <taxon>Sar</taxon>
        <taxon>Stramenopiles</taxon>
        <taxon>Ochrophyta</taxon>
        <taxon>Eustigmatophyceae</taxon>
        <taxon>Eustigmatales</taxon>
        <taxon>Monodopsidaceae</taxon>
        <taxon>Nannochloropsis</taxon>
    </lineage>
</organism>
<dbReference type="EMBL" id="AZIL01001188">
    <property type="protein sequence ID" value="EWM24547.1"/>
    <property type="molecule type" value="Genomic_DNA"/>
</dbReference>
<dbReference type="GO" id="GO:0035091">
    <property type="term" value="F:phosphatidylinositol binding"/>
    <property type="evidence" value="ECO:0007669"/>
    <property type="project" value="InterPro"/>
</dbReference>
<dbReference type="PROSITE" id="PS50195">
    <property type="entry name" value="PX"/>
    <property type="match status" value="1"/>
</dbReference>
<dbReference type="AlphaFoldDB" id="W7TEE7"/>
<proteinExistence type="predicted"/>
<name>W7TEE7_9STRA</name>
<reference evidence="2 3" key="1">
    <citation type="journal article" date="2014" name="Mol. Plant">
        <title>Chromosome Scale Genome Assembly and Transcriptome Profiling of Nannochloropsis gaditana in Nitrogen Depletion.</title>
        <authorList>
            <person name="Corteggiani Carpinelli E."/>
            <person name="Telatin A."/>
            <person name="Vitulo N."/>
            <person name="Forcato C."/>
            <person name="D'Angelo M."/>
            <person name="Schiavon R."/>
            <person name="Vezzi A."/>
            <person name="Giacometti G.M."/>
            <person name="Morosinotto T."/>
            <person name="Valle G."/>
        </authorList>
    </citation>
    <scope>NUCLEOTIDE SEQUENCE [LARGE SCALE GENOMIC DNA]</scope>
    <source>
        <strain evidence="2 3">B-31</strain>
    </source>
</reference>
<dbReference type="PANTHER" id="PTHR22775">
    <property type="entry name" value="SORTING NEXIN"/>
    <property type="match status" value="1"/>
</dbReference>
<comment type="caution">
    <text evidence="2">The sequence shown here is derived from an EMBL/GenBank/DDBJ whole genome shotgun (WGS) entry which is preliminary data.</text>
</comment>
<evidence type="ECO:0000313" key="2">
    <source>
        <dbReference type="EMBL" id="EWM24547.1"/>
    </source>
</evidence>
<keyword evidence="3" id="KW-1185">Reference proteome</keyword>
<protein>
    <recommendedName>
        <fullName evidence="1">PX domain-containing protein</fullName>
    </recommendedName>
</protein>
<dbReference type="InterPro" id="IPR001683">
    <property type="entry name" value="PX_dom"/>
</dbReference>
<dbReference type="OrthoDB" id="199075at2759"/>
<evidence type="ECO:0000313" key="3">
    <source>
        <dbReference type="Proteomes" id="UP000019335"/>
    </source>
</evidence>
<dbReference type="Pfam" id="PF00787">
    <property type="entry name" value="PX"/>
    <property type="match status" value="1"/>
</dbReference>
<evidence type="ECO:0000259" key="1">
    <source>
        <dbReference type="PROSITE" id="PS50195"/>
    </source>
</evidence>